<dbReference type="Pfam" id="PF00999">
    <property type="entry name" value="Na_H_Exchanger"/>
    <property type="match status" value="1"/>
</dbReference>
<feature type="transmembrane region" description="Helical" evidence="5">
    <location>
        <begin position="192"/>
        <end position="210"/>
    </location>
</feature>
<feature type="transmembrane region" description="Helical" evidence="5">
    <location>
        <begin position="147"/>
        <end position="166"/>
    </location>
</feature>
<evidence type="ECO:0000256" key="3">
    <source>
        <dbReference type="ARBA" id="ARBA00022989"/>
    </source>
</evidence>
<dbReference type="EMBL" id="VSIX01000136">
    <property type="protein sequence ID" value="TYB30434.1"/>
    <property type="molecule type" value="Genomic_DNA"/>
</dbReference>
<feature type="transmembrane region" description="Helical" evidence="5">
    <location>
        <begin position="329"/>
        <end position="348"/>
    </location>
</feature>
<feature type="transmembrane region" description="Helical" evidence="5">
    <location>
        <begin position="113"/>
        <end position="135"/>
    </location>
</feature>
<dbReference type="Proteomes" id="UP000324143">
    <property type="component" value="Unassembled WGS sequence"/>
</dbReference>
<feature type="transmembrane region" description="Helical" evidence="5">
    <location>
        <begin position="290"/>
        <end position="308"/>
    </location>
</feature>
<dbReference type="Gene3D" id="1.20.1530.20">
    <property type="match status" value="1"/>
</dbReference>
<evidence type="ECO:0000256" key="4">
    <source>
        <dbReference type="ARBA" id="ARBA00023136"/>
    </source>
</evidence>
<accession>A0A5D0M9J3</accession>
<evidence type="ECO:0000256" key="1">
    <source>
        <dbReference type="ARBA" id="ARBA00004141"/>
    </source>
</evidence>
<dbReference type="InterPro" id="IPR006153">
    <property type="entry name" value="Cation/H_exchanger_TM"/>
</dbReference>
<feature type="transmembrane region" description="Helical" evidence="5">
    <location>
        <begin position="266"/>
        <end position="284"/>
    </location>
</feature>
<keyword evidence="8" id="KW-1185">Reference proteome</keyword>
<reference evidence="7" key="1">
    <citation type="submission" date="2019-08" db="EMBL/GenBank/DDBJ databases">
        <title>Genomic characterization of a novel candidate phylum (ARYD3) from a high temperature, high salinity tertiary oil reservoir in north central Oklahoma, USA.</title>
        <authorList>
            <person name="Youssef N.H."/>
            <person name="Yadav A."/>
            <person name="Elshahed M.S."/>
        </authorList>
    </citation>
    <scope>NUCLEOTIDE SEQUENCE [LARGE SCALE GENOMIC DNA]</scope>
    <source>
        <strain evidence="7">ARYD3</strain>
    </source>
</reference>
<feature type="transmembrane region" description="Helical" evidence="5">
    <location>
        <begin position="219"/>
        <end position="237"/>
    </location>
</feature>
<evidence type="ECO:0000256" key="5">
    <source>
        <dbReference type="SAM" id="Phobius"/>
    </source>
</evidence>
<name>A0A5D0M9J3_9BACT</name>
<feature type="domain" description="Cation/H+ exchanger transmembrane" evidence="6">
    <location>
        <begin position="11"/>
        <end position="392"/>
    </location>
</feature>
<dbReference type="InterPro" id="IPR038770">
    <property type="entry name" value="Na+/solute_symporter_sf"/>
</dbReference>
<feature type="transmembrane region" description="Helical" evidence="5">
    <location>
        <begin position="86"/>
        <end position="107"/>
    </location>
</feature>
<keyword evidence="4 5" id="KW-0472">Membrane</keyword>
<evidence type="ECO:0000313" key="7">
    <source>
        <dbReference type="EMBL" id="TYB30434.1"/>
    </source>
</evidence>
<feature type="transmembrane region" description="Helical" evidence="5">
    <location>
        <begin position="243"/>
        <end position="259"/>
    </location>
</feature>
<dbReference type="AlphaFoldDB" id="A0A5D0M9J3"/>
<keyword evidence="2 5" id="KW-0812">Transmembrane</keyword>
<protein>
    <submittedName>
        <fullName evidence="7">Sodium:proton exchanger</fullName>
    </submittedName>
</protein>
<dbReference type="PANTHER" id="PTHR43021">
    <property type="entry name" value="NA(+)/H(+) ANTIPORTER-RELATED"/>
    <property type="match status" value="1"/>
</dbReference>
<sequence>MNNLLLLSLVLIVAIIAEKITSKFNLPTVTGYVVFGIIFGKSLVGLFGSDFLSSVSVINDIALGAIAFTIGAELKRKTFKRLGKSIFFIVFFEAIFTFIFVSTGMYLLHPDKFYQAIILGAVASATAPAATVMVLNQYNAKGPLTSTILAVVGIDDSIALIIFAFASTTAKSLLKGSSLTISRMLVSPMEEIFFSIILGVIMGLVFNHLFKNVRGPKKLVIRISAAILLLLGITTQFDLSELLTIMAFAATISNINSTFTTRSHKVIANISPVFYALFFILAGARLDITLLPVVGVMGLLYTLLRMGGKYSGATLGAILGNAPKVVKKYVGFGLIPQVGVALALAIIVNKTFGGGNYGDAGIMLAKVVINILLFTTIITEIVGPLLTGMAVKKAGEDNEN</sequence>
<feature type="transmembrane region" description="Helical" evidence="5">
    <location>
        <begin position="51"/>
        <end position="74"/>
    </location>
</feature>
<evidence type="ECO:0000256" key="2">
    <source>
        <dbReference type="ARBA" id="ARBA00022692"/>
    </source>
</evidence>
<gene>
    <name evidence="7" type="ORF">FXF47_09210</name>
</gene>
<dbReference type="GO" id="GO:1902600">
    <property type="term" value="P:proton transmembrane transport"/>
    <property type="evidence" value="ECO:0007669"/>
    <property type="project" value="InterPro"/>
</dbReference>
<evidence type="ECO:0000259" key="6">
    <source>
        <dbReference type="Pfam" id="PF00999"/>
    </source>
</evidence>
<feature type="transmembrane region" description="Helical" evidence="5">
    <location>
        <begin position="360"/>
        <end position="383"/>
    </location>
</feature>
<dbReference type="GO" id="GO:0016020">
    <property type="term" value="C:membrane"/>
    <property type="evidence" value="ECO:0007669"/>
    <property type="project" value="UniProtKB-SubCell"/>
</dbReference>
<comment type="caution">
    <text evidence="7">The sequence shown here is derived from an EMBL/GenBank/DDBJ whole genome shotgun (WGS) entry which is preliminary data.</text>
</comment>
<proteinExistence type="predicted"/>
<dbReference type="PANTHER" id="PTHR43021:SF2">
    <property type="entry name" value="CATION_H+ EXCHANGER DOMAIN-CONTAINING PROTEIN"/>
    <property type="match status" value="1"/>
</dbReference>
<dbReference type="GO" id="GO:0015297">
    <property type="term" value="F:antiporter activity"/>
    <property type="evidence" value="ECO:0007669"/>
    <property type="project" value="InterPro"/>
</dbReference>
<organism evidence="7 8">
    <name type="scientific">Candidatus Mcinerneyibacterium aminivorans</name>
    <dbReference type="NCBI Taxonomy" id="2703815"/>
    <lineage>
        <taxon>Bacteria</taxon>
        <taxon>Candidatus Macinerneyibacteriota</taxon>
        <taxon>Candidatus Mcinerneyibacteria</taxon>
        <taxon>Candidatus Mcinerneyibacteriales</taxon>
        <taxon>Candidatus Mcinerneyibacteriaceae</taxon>
        <taxon>Candidatus Mcinerneyibacterium</taxon>
    </lineage>
</organism>
<evidence type="ECO:0000313" key="8">
    <source>
        <dbReference type="Proteomes" id="UP000324143"/>
    </source>
</evidence>
<keyword evidence="3 5" id="KW-1133">Transmembrane helix</keyword>
<comment type="subcellular location">
    <subcellularLocation>
        <location evidence="1">Membrane</location>
        <topology evidence="1">Multi-pass membrane protein</topology>
    </subcellularLocation>
</comment>